<dbReference type="AlphaFoldDB" id="A0A1V4IHD6"/>
<feature type="binding site" evidence="11">
    <location>
        <begin position="304"/>
        <end position="308"/>
    </location>
    <ligand>
        <name>FMN</name>
        <dbReference type="ChEBI" id="CHEBI:58210"/>
    </ligand>
</feature>
<keyword evidence="9 11" id="KW-0057">Aromatic amino acid biosynthesis</keyword>
<feature type="binding site" evidence="11">
    <location>
        <begin position="125"/>
        <end position="127"/>
    </location>
    <ligand>
        <name>FMN</name>
        <dbReference type="ChEBI" id="CHEBI:58210"/>
    </ligand>
</feature>
<evidence type="ECO:0000256" key="7">
    <source>
        <dbReference type="ARBA" id="ARBA00022827"/>
    </source>
</evidence>
<evidence type="ECO:0000313" key="13">
    <source>
        <dbReference type="EMBL" id="OPJ59346.1"/>
    </source>
</evidence>
<evidence type="ECO:0000256" key="3">
    <source>
        <dbReference type="ARBA" id="ARBA00013036"/>
    </source>
</evidence>
<sequence>MSGVWGKQIEYSIFGESHGEALGIVISGLPVGIKLDLDFIRKEMKRRAPGSSDLVTPRKEEDAFEILSGYFEEHTTGAPLCAIIRNKNTRSSDYNNLRYAMRPGHADYSGRVKYKGFNDFRGSGHFSGRITAPLVFAGAIAKQILASKGIKIVSHVLSIHNIKDTAFDLANFEESLVKKLSSLAFPVIDESIAEDMKQAIRTAKDNKNSVGGVVECAILNMPAGIGDPFFDSIESTLAHLLFSVPAVKGVEFGKGFEISSLTGIEANDPYAIVDGEIRTTSNNNGGIIGGISNGMPIVFKCAIKPTASIGLEQDTIDIVNMKNTKLTVEGRHDPCIVPRVLPVIEAAAAIGILDSYLTSNK</sequence>
<reference evidence="13 14" key="1">
    <citation type="submission" date="2017-03" db="EMBL/GenBank/DDBJ databases">
        <title>Genome sequence of Clostridium oryzae DSM 28571.</title>
        <authorList>
            <person name="Poehlein A."/>
            <person name="Daniel R."/>
        </authorList>
    </citation>
    <scope>NUCLEOTIDE SEQUENCE [LARGE SCALE GENOMIC DNA]</scope>
    <source>
        <strain evidence="13 14">DSM 28571</strain>
    </source>
</reference>
<dbReference type="PANTHER" id="PTHR21085:SF0">
    <property type="entry name" value="CHORISMATE SYNTHASE"/>
    <property type="match status" value="1"/>
</dbReference>
<comment type="function">
    <text evidence="11">Catalyzes the anti-1,4-elimination of the C-3 phosphate and the C-6 proR hydrogen from 5-enolpyruvylshikimate-3-phosphate (EPSP) to yield chorismate, which is the branch point compound that serves as the starting substrate for the three terminal pathways of aromatic amino acid biosynthesis. This reaction introduces a second double bond into the aromatic ring system.</text>
</comment>
<evidence type="ECO:0000256" key="8">
    <source>
        <dbReference type="ARBA" id="ARBA00022857"/>
    </source>
</evidence>
<evidence type="ECO:0000256" key="2">
    <source>
        <dbReference type="ARBA" id="ARBA00008014"/>
    </source>
</evidence>
<feature type="binding site" evidence="11">
    <location>
        <position position="47"/>
    </location>
    <ligand>
        <name>NADP(+)</name>
        <dbReference type="ChEBI" id="CHEBI:58349"/>
    </ligand>
</feature>
<gene>
    <name evidence="11 13" type="primary">aroC</name>
    <name evidence="13" type="ORF">CLORY_33550</name>
</gene>
<dbReference type="Proteomes" id="UP000190080">
    <property type="component" value="Unassembled WGS sequence"/>
</dbReference>
<dbReference type="OrthoDB" id="9771806at2"/>
<dbReference type="GO" id="GO:0005829">
    <property type="term" value="C:cytosol"/>
    <property type="evidence" value="ECO:0007669"/>
    <property type="project" value="TreeGrafter"/>
</dbReference>
<comment type="pathway">
    <text evidence="1 11 12">Metabolic intermediate biosynthesis; chorismate biosynthesis; chorismate from D-erythrose 4-phosphate and phosphoenolpyruvate: step 7/7.</text>
</comment>
<dbReference type="PROSITE" id="PS00788">
    <property type="entry name" value="CHORISMATE_SYNTHASE_2"/>
    <property type="match status" value="1"/>
</dbReference>
<evidence type="ECO:0000256" key="11">
    <source>
        <dbReference type="HAMAP-Rule" id="MF_00300"/>
    </source>
</evidence>
<dbReference type="CDD" id="cd07304">
    <property type="entry name" value="Chorismate_synthase"/>
    <property type="match status" value="1"/>
</dbReference>
<evidence type="ECO:0000256" key="4">
    <source>
        <dbReference type="ARBA" id="ARBA00022605"/>
    </source>
</evidence>
<dbReference type="PROSITE" id="PS00787">
    <property type="entry name" value="CHORISMATE_SYNTHASE_1"/>
    <property type="match status" value="1"/>
</dbReference>
<comment type="caution">
    <text evidence="11">Lacks conserved residue(s) required for the propagation of feature annotation.</text>
</comment>
<keyword evidence="7 11" id="KW-0274">FAD</keyword>
<evidence type="ECO:0000256" key="10">
    <source>
        <dbReference type="ARBA" id="ARBA00023239"/>
    </source>
</evidence>
<evidence type="ECO:0000256" key="12">
    <source>
        <dbReference type="RuleBase" id="RU000605"/>
    </source>
</evidence>
<organism evidence="13 14">
    <name type="scientific">Clostridium oryzae</name>
    <dbReference type="NCBI Taxonomy" id="1450648"/>
    <lineage>
        <taxon>Bacteria</taxon>
        <taxon>Bacillati</taxon>
        <taxon>Bacillota</taxon>
        <taxon>Clostridia</taxon>
        <taxon>Eubacteriales</taxon>
        <taxon>Clostridiaceae</taxon>
        <taxon>Clostridium</taxon>
    </lineage>
</organism>
<comment type="cofactor">
    <cofactor evidence="11 12">
        <name>FMNH2</name>
        <dbReference type="ChEBI" id="CHEBI:57618"/>
    </cofactor>
    <text evidence="11 12">Reduced FMN (FMNH(2)).</text>
</comment>
<comment type="similarity">
    <text evidence="2 11 12">Belongs to the chorismate synthase family.</text>
</comment>
<comment type="catalytic activity">
    <reaction evidence="11 12">
        <text>5-O-(1-carboxyvinyl)-3-phosphoshikimate = chorismate + phosphate</text>
        <dbReference type="Rhea" id="RHEA:21020"/>
        <dbReference type="ChEBI" id="CHEBI:29748"/>
        <dbReference type="ChEBI" id="CHEBI:43474"/>
        <dbReference type="ChEBI" id="CHEBI:57701"/>
        <dbReference type="EC" id="4.2.3.5"/>
    </reaction>
</comment>
<dbReference type="Pfam" id="PF01264">
    <property type="entry name" value="Chorismate_synt"/>
    <property type="match status" value="1"/>
</dbReference>
<evidence type="ECO:0000256" key="9">
    <source>
        <dbReference type="ARBA" id="ARBA00023141"/>
    </source>
</evidence>
<dbReference type="InterPro" id="IPR020541">
    <property type="entry name" value="Chorismate_synthase_CS"/>
</dbReference>
<keyword evidence="8 11" id="KW-0521">NADP</keyword>
<dbReference type="GO" id="GO:0010181">
    <property type="term" value="F:FMN binding"/>
    <property type="evidence" value="ECO:0007669"/>
    <property type="project" value="TreeGrafter"/>
</dbReference>
<evidence type="ECO:0000256" key="5">
    <source>
        <dbReference type="ARBA" id="ARBA00022630"/>
    </source>
</evidence>
<keyword evidence="10 11" id="KW-0456">Lyase</keyword>
<keyword evidence="6 11" id="KW-0288">FMN</keyword>
<evidence type="ECO:0000256" key="6">
    <source>
        <dbReference type="ARBA" id="ARBA00022643"/>
    </source>
</evidence>
<dbReference type="NCBIfam" id="NF003793">
    <property type="entry name" value="PRK05382.1"/>
    <property type="match status" value="1"/>
</dbReference>
<dbReference type="PANTHER" id="PTHR21085">
    <property type="entry name" value="CHORISMATE SYNTHASE"/>
    <property type="match status" value="1"/>
</dbReference>
<dbReference type="GO" id="GO:0008652">
    <property type="term" value="P:amino acid biosynthetic process"/>
    <property type="evidence" value="ECO:0007669"/>
    <property type="project" value="UniProtKB-KW"/>
</dbReference>
<dbReference type="PROSITE" id="PS00789">
    <property type="entry name" value="CHORISMATE_SYNTHASE_3"/>
    <property type="match status" value="1"/>
</dbReference>
<dbReference type="UniPathway" id="UPA00053">
    <property type="reaction ID" value="UER00090"/>
</dbReference>
<comment type="subunit">
    <text evidence="11">Homotetramer.</text>
</comment>
<dbReference type="EC" id="4.2.3.5" evidence="3 11"/>
<evidence type="ECO:0000256" key="1">
    <source>
        <dbReference type="ARBA" id="ARBA00005044"/>
    </source>
</evidence>
<dbReference type="NCBIfam" id="TIGR00033">
    <property type="entry name" value="aroC"/>
    <property type="match status" value="1"/>
</dbReference>
<dbReference type="RefSeq" id="WP_079426605.1">
    <property type="nucleotide sequence ID" value="NZ_MZGV01000046.1"/>
</dbReference>
<feature type="binding site" evidence="11">
    <location>
        <position position="289"/>
    </location>
    <ligand>
        <name>FMN</name>
        <dbReference type="ChEBI" id="CHEBI:58210"/>
    </ligand>
</feature>
<keyword evidence="5 11" id="KW-0285">Flavoprotein</keyword>
<evidence type="ECO:0000313" key="14">
    <source>
        <dbReference type="Proteomes" id="UP000190080"/>
    </source>
</evidence>
<dbReference type="EMBL" id="MZGV01000046">
    <property type="protein sequence ID" value="OPJ59346.1"/>
    <property type="molecule type" value="Genomic_DNA"/>
</dbReference>
<dbReference type="PIRSF" id="PIRSF001456">
    <property type="entry name" value="Chorismate_synth"/>
    <property type="match status" value="1"/>
</dbReference>
<dbReference type="Gene3D" id="3.60.150.10">
    <property type="entry name" value="Chorismate synthase AroC"/>
    <property type="match status" value="1"/>
</dbReference>
<dbReference type="SUPFAM" id="SSF103263">
    <property type="entry name" value="Chorismate synthase, AroC"/>
    <property type="match status" value="1"/>
</dbReference>
<accession>A0A1V4IHD6</accession>
<feature type="binding site" evidence="11">
    <location>
        <position position="331"/>
    </location>
    <ligand>
        <name>FMN</name>
        <dbReference type="ChEBI" id="CHEBI:58210"/>
    </ligand>
</feature>
<dbReference type="InterPro" id="IPR035904">
    <property type="entry name" value="Chorismate_synth_AroC_sf"/>
</dbReference>
<protein>
    <recommendedName>
        <fullName evidence="3 11">Chorismate synthase</fullName>
        <shortName evidence="11">CS</shortName>
        <ecNumber evidence="3 11">4.2.3.5</ecNumber>
    </recommendedName>
    <alternativeName>
        <fullName evidence="11">5-enolpyruvylshikimate-3-phosphate phospholyase</fullName>
    </alternativeName>
</protein>
<dbReference type="GO" id="GO:0009073">
    <property type="term" value="P:aromatic amino acid family biosynthetic process"/>
    <property type="evidence" value="ECO:0007669"/>
    <property type="project" value="UniProtKB-KW"/>
</dbReference>
<comment type="caution">
    <text evidence="13">The sequence shown here is derived from an EMBL/GenBank/DDBJ whole genome shotgun (WGS) entry which is preliminary data.</text>
</comment>
<name>A0A1V4IHD6_9CLOT</name>
<dbReference type="HAMAP" id="MF_00300">
    <property type="entry name" value="Chorismate_synth"/>
    <property type="match status" value="1"/>
</dbReference>
<dbReference type="InterPro" id="IPR000453">
    <property type="entry name" value="Chorismate_synth"/>
</dbReference>
<dbReference type="STRING" id="1450648.CLORY_33550"/>
<dbReference type="GO" id="GO:0009423">
    <property type="term" value="P:chorismate biosynthetic process"/>
    <property type="evidence" value="ECO:0007669"/>
    <property type="project" value="UniProtKB-UniRule"/>
</dbReference>
<keyword evidence="4 11" id="KW-0028">Amino-acid biosynthesis</keyword>
<proteinExistence type="inferred from homology"/>
<keyword evidence="14" id="KW-1185">Reference proteome</keyword>
<dbReference type="GO" id="GO:0004107">
    <property type="term" value="F:chorismate synthase activity"/>
    <property type="evidence" value="ECO:0007669"/>
    <property type="project" value="UniProtKB-UniRule"/>
</dbReference>